<dbReference type="SMART" id="SM00849">
    <property type="entry name" value="Lactamase_B"/>
    <property type="match status" value="1"/>
</dbReference>
<protein>
    <submittedName>
        <fullName evidence="6">MBL fold metallo-hydrolase</fullName>
    </submittedName>
</protein>
<keyword evidence="6" id="KW-0378">Hydrolase</keyword>
<evidence type="ECO:0000259" key="5">
    <source>
        <dbReference type="SMART" id="SM00849"/>
    </source>
</evidence>
<evidence type="ECO:0000256" key="2">
    <source>
        <dbReference type="ARBA" id="ARBA00034301"/>
    </source>
</evidence>
<name>A0A3A3GT99_PANTH</name>
<evidence type="ECO:0000256" key="1">
    <source>
        <dbReference type="ARBA" id="ARBA00034221"/>
    </source>
</evidence>
<dbReference type="InterPro" id="IPR001279">
    <property type="entry name" value="Metallo-B-lactamas"/>
</dbReference>
<dbReference type="RefSeq" id="WP_119796027.1">
    <property type="nucleotide sequence ID" value="NZ_QYZD01000034.1"/>
</dbReference>
<dbReference type="CDD" id="cd07725">
    <property type="entry name" value="TTHA1429-like_MBL-fold"/>
    <property type="match status" value="1"/>
</dbReference>
<comment type="catalytic activity">
    <reaction evidence="3">
        <text>3',5'-cyclic UMP + H2O = UMP + H(+)</text>
        <dbReference type="Rhea" id="RHEA:70575"/>
        <dbReference type="ChEBI" id="CHEBI:15377"/>
        <dbReference type="ChEBI" id="CHEBI:15378"/>
        <dbReference type="ChEBI" id="CHEBI:57865"/>
        <dbReference type="ChEBI" id="CHEBI:184387"/>
    </reaction>
    <physiologicalReaction direction="left-to-right" evidence="3">
        <dbReference type="Rhea" id="RHEA:70576"/>
    </physiologicalReaction>
</comment>
<dbReference type="InterPro" id="IPR036388">
    <property type="entry name" value="WH-like_DNA-bd_sf"/>
</dbReference>
<comment type="function">
    <text evidence="2">Counteracts the endogenous Pycsar antiviral defense system. Phosphodiesterase that enables metal-dependent hydrolysis of host cyclic nucleotide Pycsar defense signals such as cCMP and cUMP.</text>
</comment>
<dbReference type="Proteomes" id="UP000266177">
    <property type="component" value="Unassembled WGS sequence"/>
</dbReference>
<feature type="region of interest" description="Disordered" evidence="4">
    <location>
        <begin position="1"/>
        <end position="21"/>
    </location>
</feature>
<sequence length="343" mass="37864">MNDNDIRHPHEEGAHPAQLHRPADGVLQARIPLPYSLRWVNSYLLKGPEGYTIVDPGLGTEEAEACWAALLGELDGPVARIVLTHYHPDHLGMAGRLQRQLDIPVLISKTGWEHALRLWGPGQRMTEAMMALFAEHGVPAPIVASTEAHMDGFLPLVAPLPEVEFLSDGEQTAFGGRTWDVLETAGHAPGHLSFYHAASGLMLAGDHVLPQISPNVSYMPGSDPQPLHSYLEGLARLRSCQVELALPGHRHPFRHYAARIDELLRHHEERLAAIAALLAEEARTAYDVCVRCFGSPERLTIHQLRFAMGEALAHLLELERRGQVRRTPPSASSPIRFHSADTM</sequence>
<dbReference type="InterPro" id="IPR048933">
    <property type="entry name" value="B_lactamase-like_C"/>
</dbReference>
<dbReference type="Gene3D" id="3.60.15.10">
    <property type="entry name" value="Ribonuclease Z/Hydroxyacylglutathione hydrolase-like"/>
    <property type="match status" value="1"/>
</dbReference>
<dbReference type="OrthoDB" id="9761531at2"/>
<feature type="compositionally biased region" description="Basic and acidic residues" evidence="4">
    <location>
        <begin position="1"/>
        <end position="14"/>
    </location>
</feature>
<organism evidence="6 7">
    <name type="scientific">Paenibacillus thiaminolyticus</name>
    <name type="common">Bacillus thiaminolyticus</name>
    <dbReference type="NCBI Taxonomy" id="49283"/>
    <lineage>
        <taxon>Bacteria</taxon>
        <taxon>Bacillati</taxon>
        <taxon>Bacillota</taxon>
        <taxon>Bacilli</taxon>
        <taxon>Bacillales</taxon>
        <taxon>Paenibacillaceae</taxon>
        <taxon>Paenibacillus</taxon>
    </lineage>
</organism>
<gene>
    <name evidence="6" type="ORF">DQX05_24775</name>
</gene>
<comment type="catalytic activity">
    <reaction evidence="1">
        <text>3',5'-cyclic CMP + H2O = CMP + H(+)</text>
        <dbReference type="Rhea" id="RHEA:72675"/>
        <dbReference type="ChEBI" id="CHEBI:15377"/>
        <dbReference type="ChEBI" id="CHEBI:15378"/>
        <dbReference type="ChEBI" id="CHEBI:58003"/>
        <dbReference type="ChEBI" id="CHEBI:60377"/>
    </reaction>
    <physiologicalReaction direction="left-to-right" evidence="1">
        <dbReference type="Rhea" id="RHEA:72676"/>
    </physiologicalReaction>
</comment>
<accession>A0A3A3GT99</accession>
<evidence type="ECO:0000256" key="3">
    <source>
        <dbReference type="ARBA" id="ARBA00048505"/>
    </source>
</evidence>
<dbReference type="PANTHER" id="PTHR23131:SF4">
    <property type="entry name" value="METALLO-BETA-LACTAMASE SUPERFAMILY POTEIN"/>
    <property type="match status" value="1"/>
</dbReference>
<dbReference type="Gene3D" id="1.10.10.10">
    <property type="entry name" value="Winged helix-like DNA-binding domain superfamily/Winged helix DNA-binding domain"/>
    <property type="match status" value="1"/>
</dbReference>
<dbReference type="EMBL" id="QYZD01000034">
    <property type="protein sequence ID" value="RJG20548.1"/>
    <property type="molecule type" value="Genomic_DNA"/>
</dbReference>
<dbReference type="AlphaFoldDB" id="A0A3A3GT99"/>
<dbReference type="PANTHER" id="PTHR23131">
    <property type="entry name" value="ENDORIBONUCLEASE LACTB2"/>
    <property type="match status" value="1"/>
</dbReference>
<dbReference type="Pfam" id="PF21221">
    <property type="entry name" value="B_lactamase-like_C"/>
    <property type="match status" value="1"/>
</dbReference>
<evidence type="ECO:0000256" key="4">
    <source>
        <dbReference type="SAM" id="MobiDB-lite"/>
    </source>
</evidence>
<proteinExistence type="predicted"/>
<dbReference type="GO" id="GO:0016787">
    <property type="term" value="F:hydrolase activity"/>
    <property type="evidence" value="ECO:0007669"/>
    <property type="project" value="UniProtKB-KW"/>
</dbReference>
<dbReference type="InterPro" id="IPR050662">
    <property type="entry name" value="Sec-metab_biosynth-thioest"/>
</dbReference>
<reference evidence="6 7" key="1">
    <citation type="submission" date="2018-09" db="EMBL/GenBank/DDBJ databases">
        <title>Paenibacillus SK2017-BO5.</title>
        <authorList>
            <person name="Piskunova J.V."/>
            <person name="Dubiley S.A."/>
            <person name="Severinov K.V."/>
        </authorList>
    </citation>
    <scope>NUCLEOTIDE SEQUENCE [LARGE SCALE GENOMIC DNA]</scope>
    <source>
        <strain evidence="6 7">BO5</strain>
    </source>
</reference>
<dbReference type="Pfam" id="PF00753">
    <property type="entry name" value="Lactamase_B"/>
    <property type="match status" value="1"/>
</dbReference>
<feature type="region of interest" description="Disordered" evidence="4">
    <location>
        <begin position="323"/>
        <end position="343"/>
    </location>
</feature>
<comment type="caution">
    <text evidence="6">The sequence shown here is derived from an EMBL/GenBank/DDBJ whole genome shotgun (WGS) entry which is preliminary data.</text>
</comment>
<feature type="domain" description="Metallo-beta-lactamase" evidence="5">
    <location>
        <begin position="39"/>
        <end position="249"/>
    </location>
</feature>
<evidence type="ECO:0000313" key="7">
    <source>
        <dbReference type="Proteomes" id="UP000266177"/>
    </source>
</evidence>
<evidence type="ECO:0000313" key="6">
    <source>
        <dbReference type="EMBL" id="RJG20548.1"/>
    </source>
</evidence>
<dbReference type="SUPFAM" id="SSF56281">
    <property type="entry name" value="Metallo-hydrolase/oxidoreductase"/>
    <property type="match status" value="1"/>
</dbReference>
<dbReference type="InterPro" id="IPR036866">
    <property type="entry name" value="RibonucZ/Hydroxyglut_hydro"/>
</dbReference>